<evidence type="ECO:0000256" key="5">
    <source>
        <dbReference type="ARBA" id="ARBA00022989"/>
    </source>
</evidence>
<dbReference type="SUPFAM" id="SSF116726">
    <property type="entry name" value="TrkA C-terminal domain-like"/>
    <property type="match status" value="2"/>
</dbReference>
<evidence type="ECO:0000256" key="4">
    <source>
        <dbReference type="ARBA" id="ARBA00022737"/>
    </source>
</evidence>
<proteinExistence type="predicted"/>
<dbReference type="InterPro" id="IPR004680">
    <property type="entry name" value="Cit_transptr-like_dom"/>
</dbReference>
<dbReference type="GO" id="GO:0005886">
    <property type="term" value="C:plasma membrane"/>
    <property type="evidence" value="ECO:0007669"/>
    <property type="project" value="TreeGrafter"/>
</dbReference>
<feature type="transmembrane region" description="Helical" evidence="8">
    <location>
        <begin position="188"/>
        <end position="207"/>
    </location>
</feature>
<dbReference type="GO" id="GO:0006813">
    <property type="term" value="P:potassium ion transport"/>
    <property type="evidence" value="ECO:0007669"/>
    <property type="project" value="InterPro"/>
</dbReference>
<evidence type="ECO:0000256" key="3">
    <source>
        <dbReference type="ARBA" id="ARBA00022692"/>
    </source>
</evidence>
<keyword evidence="3 8" id="KW-0812">Transmembrane</keyword>
<feature type="transmembrane region" description="Helical" evidence="8">
    <location>
        <begin position="153"/>
        <end position="176"/>
    </location>
</feature>
<dbReference type="Proteomes" id="UP000215405">
    <property type="component" value="Unassembled WGS sequence"/>
</dbReference>
<evidence type="ECO:0000256" key="8">
    <source>
        <dbReference type="SAM" id="Phobius"/>
    </source>
</evidence>
<keyword evidence="6 8" id="KW-0472">Membrane</keyword>
<dbReference type="PANTHER" id="PTHR43652:SF2">
    <property type="entry name" value="BASIC AMINO ACID ANTIPORTER YFCC-RELATED"/>
    <property type="match status" value="1"/>
</dbReference>
<accession>A0A231UZW5</accession>
<feature type="transmembrane region" description="Helical" evidence="8">
    <location>
        <begin position="501"/>
        <end position="522"/>
    </location>
</feature>
<feature type="transmembrane region" description="Helical" evidence="8">
    <location>
        <begin position="59"/>
        <end position="82"/>
    </location>
</feature>
<evidence type="ECO:0000256" key="2">
    <source>
        <dbReference type="ARBA" id="ARBA00022448"/>
    </source>
</evidence>
<dbReference type="EMBL" id="NBYO01000001">
    <property type="protein sequence ID" value="OXT01503.1"/>
    <property type="molecule type" value="Genomic_DNA"/>
</dbReference>
<dbReference type="InterPro" id="IPR051679">
    <property type="entry name" value="DASS-Related_Transporters"/>
</dbReference>
<dbReference type="GO" id="GO:0008324">
    <property type="term" value="F:monoatomic cation transmembrane transporter activity"/>
    <property type="evidence" value="ECO:0007669"/>
    <property type="project" value="InterPro"/>
</dbReference>
<gene>
    <name evidence="10" type="ORF">B7H23_00535</name>
</gene>
<evidence type="ECO:0000313" key="10">
    <source>
        <dbReference type="EMBL" id="OXT01503.1"/>
    </source>
</evidence>
<evidence type="ECO:0000256" key="1">
    <source>
        <dbReference type="ARBA" id="ARBA00004141"/>
    </source>
</evidence>
<keyword evidence="11" id="KW-1185">Reference proteome</keyword>
<reference evidence="11" key="1">
    <citation type="journal article" date="2017" name="Int. J. Syst. Evol. Microbiol.">
        <title>Notoacmeibacter marinus gen. nov., sp. nov., isolated from the gut of a limpet and proposal of Notoacmeibacteraceae fam. nov. in the order Rhizobiales of the class Alphaproteobacteria.</title>
        <authorList>
            <person name="Huang Z."/>
            <person name="Guo F."/>
            <person name="Lai Q."/>
        </authorList>
    </citation>
    <scope>NUCLEOTIDE SEQUENCE [LARGE SCALE GENOMIC DNA]</scope>
    <source>
        <strain evidence="11">XMTR2A4</strain>
    </source>
</reference>
<feature type="transmembrane region" description="Helical" evidence="8">
    <location>
        <begin position="543"/>
        <end position="566"/>
    </location>
</feature>
<name>A0A231UZW5_9HYPH</name>
<dbReference type="Pfam" id="PF03600">
    <property type="entry name" value="CitMHS"/>
    <property type="match status" value="1"/>
</dbReference>
<feature type="region of interest" description="Disordered" evidence="7">
    <location>
        <begin position="301"/>
        <end position="325"/>
    </location>
</feature>
<feature type="transmembrane region" description="Helical" evidence="8">
    <location>
        <begin position="103"/>
        <end position="133"/>
    </location>
</feature>
<comment type="subcellular location">
    <subcellularLocation>
        <location evidence="1">Membrane</location>
        <topology evidence="1">Multi-pass membrane protein</topology>
    </subcellularLocation>
</comment>
<feature type="domain" description="RCK C-terminal" evidence="9">
    <location>
        <begin position="316"/>
        <end position="400"/>
    </location>
</feature>
<comment type="caution">
    <text evidence="10">The sequence shown here is derived from an EMBL/GenBank/DDBJ whole genome shotgun (WGS) entry which is preliminary data.</text>
</comment>
<organism evidence="10 11">
    <name type="scientific">Notoacmeibacter marinus</name>
    <dbReference type="NCBI Taxonomy" id="1876515"/>
    <lineage>
        <taxon>Bacteria</taxon>
        <taxon>Pseudomonadati</taxon>
        <taxon>Pseudomonadota</taxon>
        <taxon>Alphaproteobacteria</taxon>
        <taxon>Hyphomicrobiales</taxon>
        <taxon>Notoacmeibacteraceae</taxon>
        <taxon>Notoacmeibacter</taxon>
    </lineage>
</organism>
<dbReference type="PANTHER" id="PTHR43652">
    <property type="entry name" value="BASIC AMINO ACID ANTIPORTER YFCC-RELATED"/>
    <property type="match status" value="1"/>
</dbReference>
<protein>
    <submittedName>
        <fullName evidence="10">SLC13 family permease</fullName>
    </submittedName>
</protein>
<dbReference type="Gene3D" id="3.30.70.1450">
    <property type="entry name" value="Regulator of K+ conductance, C-terminal domain"/>
    <property type="match status" value="1"/>
</dbReference>
<feature type="transmembrane region" description="Helical" evidence="8">
    <location>
        <begin position="462"/>
        <end position="481"/>
    </location>
</feature>
<feature type="transmembrane region" description="Helical" evidence="8">
    <location>
        <begin position="586"/>
        <end position="606"/>
    </location>
</feature>
<dbReference type="RefSeq" id="WP_094075472.1">
    <property type="nucleotide sequence ID" value="NZ_NBYO01000001.1"/>
</dbReference>
<feature type="transmembrane region" description="Helical" evidence="8">
    <location>
        <begin position="29"/>
        <end position="47"/>
    </location>
</feature>
<evidence type="ECO:0000256" key="6">
    <source>
        <dbReference type="ARBA" id="ARBA00023136"/>
    </source>
</evidence>
<sequence length="610" mass="64508">MGDFHIWATIGLIALTIVAYMSNRFSLEAVSIASLASLLALFSLVPLDRPDASLSPEQLLSGFANPALISVLALIIIGQGLFATDAMDRPARMIGKLGGRSGLLSVVITLIAAAILSAFLNNTPVVVIFIPVLTVLAAQRNLDVARSLLPLSYLSILGGMTTLIGSSTNLLVAGVAARQGIEIGMFDITIPGLVLLVAGGVYVLLFVPKMIGRKENTELRERPGAGAQFIGEIRIGPEHPFVGLESRAGLFPELRSLMPRIIERRGVRILPPFEDVVISQGDLIVLAGTRKAFMQALARGSRGSMVGHGDDESEGAERSSGPGPDYQVVEAIVAPGSRHSGRTVRNSGIQTEHNVDVLAVQRRSRMGRFSMGDIRLEPGDNVLLGGGSERLVAIRDNHDLLVMEWSAEPVPQTQKAWLALCIFAGVVLAALSGIASIAISATIGAVLMVATNCLTLTQAKRAFNEQIFLLVGASIAAATALEKTGGAMFLAEAVIAAMDGWSKPFILSGFFLFVAVLTNFLSNNATAVLATPVALSAANLSGIPLEAMVATVIFASNVSFATPMGYQTNLLVMGPGGYSFSDFVRTGVPLVIIVWIAFSLFGPWYYGLWN</sequence>
<feature type="transmembrane region" description="Helical" evidence="8">
    <location>
        <begin position="6"/>
        <end position="22"/>
    </location>
</feature>
<dbReference type="InterPro" id="IPR006037">
    <property type="entry name" value="RCK_C"/>
</dbReference>
<evidence type="ECO:0000313" key="11">
    <source>
        <dbReference type="Proteomes" id="UP000215405"/>
    </source>
</evidence>
<evidence type="ECO:0000256" key="7">
    <source>
        <dbReference type="SAM" id="MobiDB-lite"/>
    </source>
</evidence>
<dbReference type="PROSITE" id="PS51202">
    <property type="entry name" value="RCK_C"/>
    <property type="match status" value="1"/>
</dbReference>
<dbReference type="AlphaFoldDB" id="A0A231UZW5"/>
<evidence type="ECO:0000259" key="9">
    <source>
        <dbReference type="PROSITE" id="PS51202"/>
    </source>
</evidence>
<feature type="transmembrane region" description="Helical" evidence="8">
    <location>
        <begin position="417"/>
        <end position="450"/>
    </location>
</feature>
<keyword evidence="2" id="KW-0813">Transport</keyword>
<keyword evidence="5 8" id="KW-1133">Transmembrane helix</keyword>
<dbReference type="InterPro" id="IPR036721">
    <property type="entry name" value="RCK_C_sf"/>
</dbReference>
<keyword evidence="4" id="KW-0677">Repeat</keyword>